<dbReference type="OrthoDB" id="5392779at2759"/>
<evidence type="ECO:0000313" key="9">
    <source>
        <dbReference type="Proteomes" id="UP000249363"/>
    </source>
</evidence>
<keyword evidence="5" id="KW-0539">Nucleus</keyword>
<dbReference type="PANTHER" id="PTHR47840">
    <property type="entry name" value="ZN(II)2CYS6 TRANSCRIPTION FACTOR (EUROFUNG)-RELATED"/>
    <property type="match status" value="1"/>
</dbReference>
<dbReference type="SUPFAM" id="SSF57701">
    <property type="entry name" value="Zn2/Cys6 DNA-binding domain"/>
    <property type="match status" value="1"/>
</dbReference>
<keyword evidence="1" id="KW-0479">Metal-binding</keyword>
<dbReference type="RefSeq" id="XP_040738772.1">
    <property type="nucleotide sequence ID" value="XM_040872882.1"/>
</dbReference>
<dbReference type="GeneID" id="63799484"/>
<evidence type="ECO:0000256" key="1">
    <source>
        <dbReference type="ARBA" id="ARBA00022723"/>
    </source>
</evidence>
<dbReference type="CDD" id="cd00067">
    <property type="entry name" value="GAL4"/>
    <property type="match status" value="1"/>
</dbReference>
<evidence type="ECO:0000256" key="6">
    <source>
        <dbReference type="SAM" id="MobiDB-lite"/>
    </source>
</evidence>
<evidence type="ECO:0000256" key="5">
    <source>
        <dbReference type="ARBA" id="ARBA00023242"/>
    </source>
</evidence>
<name>A0A364LEL5_TALAM</name>
<comment type="caution">
    <text evidence="8">The sequence shown here is derived from an EMBL/GenBank/DDBJ whole genome shotgun (WGS) entry which is preliminary data.</text>
</comment>
<proteinExistence type="predicted"/>
<keyword evidence="3" id="KW-0238">DNA-binding</keyword>
<keyword evidence="4" id="KW-0804">Transcription</keyword>
<gene>
    <name evidence="8" type="ORF">BHQ10_010270</name>
</gene>
<feature type="region of interest" description="Disordered" evidence="6">
    <location>
        <begin position="110"/>
        <end position="132"/>
    </location>
</feature>
<dbReference type="PANTHER" id="PTHR47840:SF1">
    <property type="entry name" value="ZN(II)2CYS6 TRANSCRIPTION FACTOR (EUROFUNG)"/>
    <property type="match status" value="1"/>
</dbReference>
<evidence type="ECO:0000259" key="7">
    <source>
        <dbReference type="PROSITE" id="PS00463"/>
    </source>
</evidence>
<organism evidence="8 9">
    <name type="scientific">Talaromyces amestolkiae</name>
    <dbReference type="NCBI Taxonomy" id="1196081"/>
    <lineage>
        <taxon>Eukaryota</taxon>
        <taxon>Fungi</taxon>
        <taxon>Dikarya</taxon>
        <taxon>Ascomycota</taxon>
        <taxon>Pezizomycotina</taxon>
        <taxon>Eurotiomycetes</taxon>
        <taxon>Eurotiomycetidae</taxon>
        <taxon>Eurotiales</taxon>
        <taxon>Trichocomaceae</taxon>
        <taxon>Talaromyces</taxon>
        <taxon>Talaromyces sect. Talaromyces</taxon>
    </lineage>
</organism>
<dbReference type="GO" id="GO:0006351">
    <property type="term" value="P:DNA-templated transcription"/>
    <property type="evidence" value="ECO:0007669"/>
    <property type="project" value="InterPro"/>
</dbReference>
<protein>
    <recommendedName>
        <fullName evidence="7">Zn(2)-C6 fungal-type domain-containing protein</fullName>
    </recommendedName>
</protein>
<dbReference type="InterPro" id="IPR007219">
    <property type="entry name" value="XnlR_reg_dom"/>
</dbReference>
<evidence type="ECO:0000256" key="3">
    <source>
        <dbReference type="ARBA" id="ARBA00023125"/>
    </source>
</evidence>
<feature type="region of interest" description="Disordered" evidence="6">
    <location>
        <begin position="64"/>
        <end position="86"/>
    </location>
</feature>
<accession>A0A364LEL5</accession>
<dbReference type="PROSITE" id="PS00463">
    <property type="entry name" value="ZN2_CY6_FUNGAL_1"/>
    <property type="match status" value="1"/>
</dbReference>
<dbReference type="Gene3D" id="4.10.240.10">
    <property type="entry name" value="Zn(2)-C6 fungal-type DNA-binding domain"/>
    <property type="match status" value="1"/>
</dbReference>
<dbReference type="AlphaFoldDB" id="A0A364LEL5"/>
<evidence type="ECO:0000256" key="4">
    <source>
        <dbReference type="ARBA" id="ARBA00023163"/>
    </source>
</evidence>
<reference evidence="8 9" key="1">
    <citation type="journal article" date="2017" name="Biotechnol. Biofuels">
        <title>Differential beta-glucosidase expression as a function of carbon source availability in Talaromyces amestolkiae: a genomic and proteomic approach.</title>
        <authorList>
            <person name="de Eugenio L.I."/>
            <person name="Mendez-Liter J.A."/>
            <person name="Nieto-Dominguez M."/>
            <person name="Alonso L."/>
            <person name="Gil-Munoz J."/>
            <person name="Barriuso J."/>
            <person name="Prieto A."/>
            <person name="Martinez M.J."/>
        </authorList>
    </citation>
    <scope>NUCLEOTIDE SEQUENCE [LARGE SCALE GENOMIC DNA]</scope>
    <source>
        <strain evidence="8 9">CIB</strain>
    </source>
</reference>
<dbReference type="InterPro" id="IPR001138">
    <property type="entry name" value="Zn2Cys6_DnaBD"/>
</dbReference>
<dbReference type="SMART" id="SM00906">
    <property type="entry name" value="Fungal_trans"/>
    <property type="match status" value="1"/>
</dbReference>
<dbReference type="CDD" id="cd12148">
    <property type="entry name" value="fungal_TF_MHR"/>
    <property type="match status" value="1"/>
</dbReference>
<feature type="region of interest" description="Disordered" evidence="6">
    <location>
        <begin position="610"/>
        <end position="634"/>
    </location>
</feature>
<dbReference type="EMBL" id="MIKG01000031">
    <property type="protein sequence ID" value="RAO74258.1"/>
    <property type="molecule type" value="Genomic_DNA"/>
</dbReference>
<sequence>MEVKRRLRKGTHSCWECKRRKMRCVFDPRNGALCIGCLHRGSRCVGQEFPEELAHFQMRNSMNNGDSYTARETHTHTSHPFSSGTSTAYHQLDDGVSTFVSTSISTTDFEPLREQDVHPSSHPRHPSLSRILHGSLPPRDDIEKICKASHQPSVLAHEIMTLPYSTLDEAGLKTPAVLLDIPEPDAHPVLIARYMLLLASFLQYLHPTLHKDISGLSESPRVIMERLINRAVGSVTTNDKFLGSMESLECVMIESVLQANIGNLRRSWLSGRRAMSIAQLMGLNRPHNQTQHTILNPRTSYHPQLMWFRIVFLDRYLCLMLGVSQGCSDHSMASEALLASDTPMGRLERLHCVIASRIIERNELSMSATEEASLTRKLDAELQSAARSLPSCWWLTPPLDAATVVDKQERFWNTRRIFAQVLHYNLLNQLHLPYMLRTSSSLTRDRQSEYAHITCVNASREVLSRFLTLRSSTGIAYTCRTVDFLALMTAMTLLLAHLNSKGGDGENLLAHQYYSDRAMIEQVQKNMEETNRVSSDVLSERSAALLRQLLSIDVETARRDRQDLRRVSVQAEGAGTATTDPDESVVVSVHIPYFGVIKITREGINKEIAKPPAKKAVEPATRPAPQTQPSETPYEKMLTPVNASNEMFPTMSDINAPTQPQPGNMQSIRADEAAQLGQLPDSLWTYENYYPGLAAEGEQWAFQGVDMTFFENLMRGSGDDDVPGVDWGGVK</sequence>
<dbReference type="Proteomes" id="UP000249363">
    <property type="component" value="Unassembled WGS sequence"/>
</dbReference>
<dbReference type="STRING" id="1196081.A0A364LEL5"/>
<dbReference type="GO" id="GO:0008270">
    <property type="term" value="F:zinc ion binding"/>
    <property type="evidence" value="ECO:0007669"/>
    <property type="project" value="InterPro"/>
</dbReference>
<keyword evidence="2" id="KW-0805">Transcription regulation</keyword>
<evidence type="ECO:0000256" key="2">
    <source>
        <dbReference type="ARBA" id="ARBA00023015"/>
    </source>
</evidence>
<dbReference type="GO" id="GO:0000981">
    <property type="term" value="F:DNA-binding transcription factor activity, RNA polymerase II-specific"/>
    <property type="evidence" value="ECO:0007669"/>
    <property type="project" value="InterPro"/>
</dbReference>
<feature type="compositionally biased region" description="Basic and acidic residues" evidence="6">
    <location>
        <begin position="110"/>
        <end position="119"/>
    </location>
</feature>
<dbReference type="GO" id="GO:0003677">
    <property type="term" value="F:DNA binding"/>
    <property type="evidence" value="ECO:0007669"/>
    <property type="project" value="UniProtKB-KW"/>
</dbReference>
<evidence type="ECO:0000313" key="8">
    <source>
        <dbReference type="EMBL" id="RAO74258.1"/>
    </source>
</evidence>
<dbReference type="InterPro" id="IPR036864">
    <property type="entry name" value="Zn2-C6_fun-type_DNA-bd_sf"/>
</dbReference>
<keyword evidence="9" id="KW-1185">Reference proteome</keyword>
<feature type="domain" description="Zn(2)-C6 fungal-type" evidence="7">
    <location>
        <begin position="13"/>
        <end position="44"/>
    </location>
</feature>